<dbReference type="SMART" id="SM00903">
    <property type="entry name" value="Flavin_Reduct"/>
    <property type="match status" value="1"/>
</dbReference>
<dbReference type="Gene3D" id="2.30.110.10">
    <property type="entry name" value="Electron Transport, Fmn-binding Protein, Chain A"/>
    <property type="match status" value="1"/>
</dbReference>
<evidence type="ECO:0000256" key="2">
    <source>
        <dbReference type="ARBA" id="ARBA00023002"/>
    </source>
</evidence>
<dbReference type="EMBL" id="BSNF01000006">
    <property type="protein sequence ID" value="GLQ06451.1"/>
    <property type="molecule type" value="Genomic_DNA"/>
</dbReference>
<evidence type="ECO:0000259" key="3">
    <source>
        <dbReference type="SMART" id="SM00903"/>
    </source>
</evidence>
<dbReference type="RefSeq" id="WP_169560522.1">
    <property type="nucleotide sequence ID" value="NZ_BSNF01000006.1"/>
</dbReference>
<proteinExistence type="inferred from homology"/>
<accession>A0ABQ5U3Y3</accession>
<comment type="similarity">
    <text evidence="1">Belongs to the non-flavoprotein flavin reductase family.</text>
</comment>
<comment type="caution">
    <text evidence="4">The sequence shown here is derived from an EMBL/GenBank/DDBJ whole genome shotgun (WGS) entry which is preliminary data.</text>
</comment>
<evidence type="ECO:0000256" key="1">
    <source>
        <dbReference type="ARBA" id="ARBA00008898"/>
    </source>
</evidence>
<dbReference type="Proteomes" id="UP001161409">
    <property type="component" value="Unassembled WGS sequence"/>
</dbReference>
<organism evidence="4 5">
    <name type="scientific">Sneathiella chinensis</name>
    <dbReference type="NCBI Taxonomy" id="349750"/>
    <lineage>
        <taxon>Bacteria</taxon>
        <taxon>Pseudomonadati</taxon>
        <taxon>Pseudomonadota</taxon>
        <taxon>Alphaproteobacteria</taxon>
        <taxon>Sneathiellales</taxon>
        <taxon>Sneathiellaceae</taxon>
        <taxon>Sneathiella</taxon>
    </lineage>
</organism>
<keyword evidence="5" id="KW-1185">Reference proteome</keyword>
<keyword evidence="2" id="KW-0560">Oxidoreductase</keyword>
<evidence type="ECO:0000313" key="4">
    <source>
        <dbReference type="EMBL" id="GLQ06451.1"/>
    </source>
</evidence>
<evidence type="ECO:0000313" key="5">
    <source>
        <dbReference type="Proteomes" id="UP001161409"/>
    </source>
</evidence>
<dbReference type="InterPro" id="IPR002563">
    <property type="entry name" value="Flavin_Rdtase-like_dom"/>
</dbReference>
<dbReference type="InterPro" id="IPR050268">
    <property type="entry name" value="NADH-dep_flavin_reductase"/>
</dbReference>
<gene>
    <name evidence="4" type="ORF">GCM10007924_16720</name>
</gene>
<feature type="domain" description="Flavin reductase like" evidence="3">
    <location>
        <begin position="12"/>
        <end position="156"/>
    </location>
</feature>
<protein>
    <recommendedName>
        <fullName evidence="3">Flavin reductase like domain-containing protein</fullName>
    </recommendedName>
</protein>
<dbReference type="SUPFAM" id="SSF50475">
    <property type="entry name" value="FMN-binding split barrel"/>
    <property type="match status" value="1"/>
</dbReference>
<dbReference type="InterPro" id="IPR012349">
    <property type="entry name" value="Split_barrel_FMN-bd"/>
</dbReference>
<dbReference type="PANTHER" id="PTHR30466">
    <property type="entry name" value="FLAVIN REDUCTASE"/>
    <property type="match status" value="1"/>
</dbReference>
<name>A0ABQ5U3Y3_9PROT</name>
<dbReference type="PANTHER" id="PTHR30466:SF11">
    <property type="entry name" value="FLAVIN-DEPENDENT MONOOXYGENASE, REDUCTASE SUBUNIT HSAB"/>
    <property type="match status" value="1"/>
</dbReference>
<reference evidence="4" key="2">
    <citation type="submission" date="2023-01" db="EMBL/GenBank/DDBJ databases">
        <title>Draft genome sequence of Sneathiella chinensis strain NBRC 103408.</title>
        <authorList>
            <person name="Sun Q."/>
            <person name="Mori K."/>
        </authorList>
    </citation>
    <scope>NUCLEOTIDE SEQUENCE</scope>
    <source>
        <strain evidence="4">NBRC 103408</strain>
    </source>
</reference>
<reference evidence="4" key="1">
    <citation type="journal article" date="2014" name="Int. J. Syst. Evol. Microbiol.">
        <title>Complete genome of a new Firmicutes species belonging to the dominant human colonic microbiota ('Ruminococcus bicirculans') reveals two chromosomes and a selective capacity to utilize plant glucans.</title>
        <authorList>
            <consortium name="NISC Comparative Sequencing Program"/>
            <person name="Wegmann U."/>
            <person name="Louis P."/>
            <person name="Goesmann A."/>
            <person name="Henrissat B."/>
            <person name="Duncan S.H."/>
            <person name="Flint H.J."/>
        </authorList>
    </citation>
    <scope>NUCLEOTIDE SEQUENCE</scope>
    <source>
        <strain evidence="4">NBRC 103408</strain>
    </source>
</reference>
<dbReference type="Pfam" id="PF01613">
    <property type="entry name" value="Flavin_Reduct"/>
    <property type="match status" value="1"/>
</dbReference>
<sequence>MTFDARTFRDALGCFATGITVVTSLNGEREPMGITVNSFNSVSLDPPLVLFSLGHTGNHCQEFRESGVFAINILSDEQKHLCDRFASPKEDRFNGVPHILGENGSPVFEDSLAVFECETFKTVEAGDHLIFICRVTNVAVDTSRSALLFHKGQFPVL</sequence>